<dbReference type="InterPro" id="IPR036188">
    <property type="entry name" value="FAD/NAD-bd_sf"/>
</dbReference>
<keyword evidence="2 10" id="KW-0489">Methyltransferase</keyword>
<comment type="caution">
    <text evidence="13">The sequence shown here is derived from an EMBL/GenBank/DDBJ whole genome shotgun (WGS) entry which is preliminary data.</text>
</comment>
<dbReference type="InterPro" id="IPR006076">
    <property type="entry name" value="FAD-dep_OxRdtase"/>
</dbReference>
<evidence type="ECO:0000256" key="9">
    <source>
        <dbReference type="ARBA" id="ARBA00023268"/>
    </source>
</evidence>
<comment type="catalytic activity">
    <reaction evidence="10">
        <text>5-aminomethyl-2-thiouridine(34) in tRNA + S-adenosyl-L-methionine = 5-methylaminomethyl-2-thiouridine(34) in tRNA + S-adenosyl-L-homocysteine + H(+)</text>
        <dbReference type="Rhea" id="RHEA:19569"/>
        <dbReference type="Rhea" id="RHEA-COMP:10195"/>
        <dbReference type="Rhea" id="RHEA-COMP:10197"/>
        <dbReference type="ChEBI" id="CHEBI:15378"/>
        <dbReference type="ChEBI" id="CHEBI:57856"/>
        <dbReference type="ChEBI" id="CHEBI:59789"/>
        <dbReference type="ChEBI" id="CHEBI:74454"/>
        <dbReference type="ChEBI" id="CHEBI:74455"/>
        <dbReference type="EC" id="2.1.1.61"/>
    </reaction>
</comment>
<dbReference type="PANTHER" id="PTHR13847">
    <property type="entry name" value="SARCOSINE DEHYDROGENASE-RELATED"/>
    <property type="match status" value="1"/>
</dbReference>
<comment type="similarity">
    <text evidence="10">In the N-terminal section; belongs to the methyltransferase superfamily. tRNA (mnm(5)s(2)U34)-methyltransferase family.</text>
</comment>
<keyword evidence="3 10" id="KW-0285">Flavoprotein</keyword>
<dbReference type="InterPro" id="IPR047785">
    <property type="entry name" value="tRNA_MNMC2"/>
</dbReference>
<dbReference type="Gene3D" id="3.50.50.60">
    <property type="entry name" value="FAD/NAD(P)-binding domain"/>
    <property type="match status" value="1"/>
</dbReference>
<keyword evidence="8 10" id="KW-0560">Oxidoreductase</keyword>
<dbReference type="EC" id="2.1.1.61" evidence="10"/>
<dbReference type="InterPro" id="IPR029063">
    <property type="entry name" value="SAM-dependent_MTases_sf"/>
</dbReference>
<evidence type="ECO:0000256" key="8">
    <source>
        <dbReference type="ARBA" id="ARBA00023002"/>
    </source>
</evidence>
<evidence type="ECO:0000256" key="2">
    <source>
        <dbReference type="ARBA" id="ARBA00022603"/>
    </source>
</evidence>
<dbReference type="Proteomes" id="UP001365405">
    <property type="component" value="Unassembled WGS sequence"/>
</dbReference>
<evidence type="ECO:0000313" key="14">
    <source>
        <dbReference type="Proteomes" id="UP001365405"/>
    </source>
</evidence>
<keyword evidence="4 10" id="KW-0808">Transferase</keyword>
<dbReference type="GO" id="GO:0032259">
    <property type="term" value="P:methylation"/>
    <property type="evidence" value="ECO:0007669"/>
    <property type="project" value="UniProtKB-KW"/>
</dbReference>
<keyword evidence="7 10" id="KW-0274">FAD</keyword>
<proteinExistence type="inferred from homology"/>
<dbReference type="SUPFAM" id="SSF51971">
    <property type="entry name" value="Nucleotide-binding domain"/>
    <property type="match status" value="1"/>
</dbReference>
<dbReference type="InterPro" id="IPR017610">
    <property type="entry name" value="tRNA_S-uridine_synth_MnmC_C"/>
</dbReference>
<dbReference type="Pfam" id="PF01266">
    <property type="entry name" value="DAO"/>
    <property type="match status" value="1"/>
</dbReference>
<evidence type="ECO:0000256" key="7">
    <source>
        <dbReference type="ARBA" id="ARBA00022827"/>
    </source>
</evidence>
<dbReference type="Gene3D" id="3.30.9.10">
    <property type="entry name" value="D-Amino Acid Oxidase, subunit A, domain 2"/>
    <property type="match status" value="1"/>
</dbReference>
<evidence type="ECO:0000259" key="11">
    <source>
        <dbReference type="Pfam" id="PF01266"/>
    </source>
</evidence>
<dbReference type="NCBIfam" id="NF033855">
    <property type="entry name" value="tRNA_MNMC2"/>
    <property type="match status" value="1"/>
</dbReference>
<keyword evidence="9 10" id="KW-0511">Multifunctional enzyme</keyword>
<protein>
    <recommendedName>
        <fullName evidence="10">tRNA 5-methylaminomethyl-2-thiouridine biosynthesis bifunctional protein MnmC</fullName>
        <shortName evidence="10">tRNA mnm(5)s(2)U biosynthesis bifunctional protein</shortName>
    </recommendedName>
    <domain>
        <recommendedName>
            <fullName evidence="10">tRNA (mnm(5)s(2)U34)-methyltransferase</fullName>
            <ecNumber evidence="10">2.1.1.61</ecNumber>
        </recommendedName>
    </domain>
    <domain>
        <recommendedName>
            <fullName evidence="10">FAD-dependent cmnm(5)s(2)U34 oxidoreductase</fullName>
            <ecNumber evidence="10">1.5.-.-</ecNumber>
        </recommendedName>
    </domain>
</protein>
<evidence type="ECO:0000256" key="3">
    <source>
        <dbReference type="ARBA" id="ARBA00022630"/>
    </source>
</evidence>
<reference evidence="13 14" key="1">
    <citation type="submission" date="2024-04" db="EMBL/GenBank/DDBJ databases">
        <title>Novel species of the genus Ideonella isolated from streams.</title>
        <authorList>
            <person name="Lu H."/>
        </authorList>
    </citation>
    <scope>NUCLEOTIDE SEQUENCE [LARGE SCALE GENOMIC DNA]</scope>
    <source>
        <strain evidence="13 14">DXS22W</strain>
    </source>
</reference>
<comment type="subcellular location">
    <subcellularLocation>
        <location evidence="10">Cytoplasm</location>
    </subcellularLocation>
</comment>
<keyword evidence="14" id="KW-1185">Reference proteome</keyword>
<dbReference type="NCBIfam" id="TIGR03197">
    <property type="entry name" value="MnmC_Cterm"/>
    <property type="match status" value="1"/>
</dbReference>
<gene>
    <name evidence="10 13" type="primary">mnmC</name>
    <name evidence="13" type="ORF">AACH10_08800</name>
</gene>
<evidence type="ECO:0000256" key="6">
    <source>
        <dbReference type="ARBA" id="ARBA00022694"/>
    </source>
</evidence>
<dbReference type="EC" id="1.5.-.-" evidence="10"/>
<sequence length="666" mass="69988">MSWGPLQPAAIDFSDPAAPSAPAFGDVYHARRGALAQARHVFLAGNGLLTEDGPARWAGRPRFTVLETGFGLGHSFLATWAAWRADAQRPRELVFVSIEKHPPRRDDLARALAVHDGDAGIAPLAQALLAHWPPLTPDLHLIDLPALPGDAGAATPPTGRVRLLLALGDIAQVLPDLVLQADAIYLDGFAPSRNPAMWDAPLLQRLTRLAAPGATVATWSVASAVREALERAGFQMRKVQGFSGKREMSVGTFAPRVHPAPPPGRPGGTGAVAPQRVAVIGAGLAGAAVARALAEQGCTVQVIERRDAPAQETSGNAGGLFHGIVHAQDGPHARWLRAGALHMQRVLAPLLAGHTVQGQANGLLRSAHDSTPAAMQALIDRMGLPPDYLQVDGAAWPTGSPLAGPAWRYPGAGWAAPAEVVRAWLRTPGIALRCGQPVSRLQRHGAIWQLLNEDGQAIAEADAVVLANAADALHLLDTRTTAAWPTGRQRGQTTLLPAGMPGLPDLNQPIAAGGYALRLPDGRLLCGATSQPGDPDPAVREADHAANLAALQRLTGWAPADPAALLPHLTGRTGWRFVTDDRLPLLGPVPVAEPTGHKLEQPRQIPREPGLWLFSALGSRGLSQAALGGEVLAAWITGAPIPAPAALLDAVDPARFFARAQRHRPR</sequence>
<dbReference type="Pfam" id="PF05430">
    <property type="entry name" value="Methyltransf_30"/>
    <property type="match status" value="1"/>
</dbReference>
<comment type="cofactor">
    <cofactor evidence="10">
        <name>FAD</name>
        <dbReference type="ChEBI" id="CHEBI:57692"/>
    </cofactor>
</comment>
<dbReference type="GO" id="GO:0004808">
    <property type="term" value="F:tRNA (5-methylaminomethyl-2-thiouridylate)(34)-methyltransferase activity"/>
    <property type="evidence" value="ECO:0007669"/>
    <property type="project" value="UniProtKB-EC"/>
</dbReference>
<feature type="domain" description="MnmC-like methyltransferase" evidence="12">
    <location>
        <begin position="158"/>
        <end position="252"/>
    </location>
</feature>
<dbReference type="HAMAP" id="MF_01102">
    <property type="entry name" value="MnmC"/>
    <property type="match status" value="1"/>
</dbReference>
<feature type="region of interest" description="FAD-dependent cmnm(5)s(2)U34 oxidoreductase" evidence="10">
    <location>
        <begin position="280"/>
        <end position="666"/>
    </location>
</feature>
<feature type="domain" description="FAD dependent oxidoreductase" evidence="11">
    <location>
        <begin position="276"/>
        <end position="635"/>
    </location>
</feature>
<comment type="function">
    <text evidence="10">Catalyzes the last two steps in the biosynthesis of 5-methylaminomethyl-2-thiouridine (mnm(5)s(2)U) at the wobble position (U34) in tRNA. Catalyzes the FAD-dependent demodification of cmnm(5)s(2)U34 to nm(5)s(2)U34, followed by the transfer of a methyl group from S-adenosyl-L-methionine to nm(5)s(2)U34, to form mnm(5)s(2)U34.</text>
</comment>
<keyword evidence="1 10" id="KW-0963">Cytoplasm</keyword>
<evidence type="ECO:0000313" key="13">
    <source>
        <dbReference type="EMBL" id="MEK8050337.1"/>
    </source>
</evidence>
<keyword evidence="6 10" id="KW-0819">tRNA processing</keyword>
<feature type="region of interest" description="tRNA (mnm(5)s(2)U34)-methyltransferase" evidence="10">
    <location>
        <begin position="1"/>
        <end position="254"/>
    </location>
</feature>
<accession>A0ABU9CEP2</accession>
<comment type="similarity">
    <text evidence="10">In the C-terminal section; belongs to the DAO family.</text>
</comment>
<dbReference type="SUPFAM" id="SSF54373">
    <property type="entry name" value="FAD-linked reductases, C-terminal domain"/>
    <property type="match status" value="1"/>
</dbReference>
<evidence type="ECO:0000256" key="1">
    <source>
        <dbReference type="ARBA" id="ARBA00022490"/>
    </source>
</evidence>
<dbReference type="RefSeq" id="WP_341410019.1">
    <property type="nucleotide sequence ID" value="NZ_JBBUTH010000004.1"/>
</dbReference>
<organism evidence="13 14">
    <name type="scientific">Pseudaquabacterium inlustre</name>
    <dbReference type="NCBI Taxonomy" id="2984192"/>
    <lineage>
        <taxon>Bacteria</taxon>
        <taxon>Pseudomonadati</taxon>
        <taxon>Pseudomonadota</taxon>
        <taxon>Betaproteobacteria</taxon>
        <taxon>Burkholderiales</taxon>
        <taxon>Sphaerotilaceae</taxon>
        <taxon>Pseudaquabacterium</taxon>
    </lineage>
</organism>
<dbReference type="PANTHER" id="PTHR13847:SF283">
    <property type="entry name" value="TRNA 5-METHYLAMINOMETHYL-2-THIOURIDINE BIOSYNTHESIS BIFUNCTIONAL PROTEIN MNMC"/>
    <property type="match status" value="1"/>
</dbReference>
<evidence type="ECO:0000256" key="10">
    <source>
        <dbReference type="HAMAP-Rule" id="MF_01102"/>
    </source>
</evidence>
<evidence type="ECO:0000256" key="5">
    <source>
        <dbReference type="ARBA" id="ARBA00022691"/>
    </source>
</evidence>
<dbReference type="InterPro" id="IPR008471">
    <property type="entry name" value="MnmC-like_methylTransf"/>
</dbReference>
<dbReference type="Gene3D" id="3.40.50.150">
    <property type="entry name" value="Vaccinia Virus protein VP39"/>
    <property type="match status" value="1"/>
</dbReference>
<evidence type="ECO:0000259" key="12">
    <source>
        <dbReference type="Pfam" id="PF05430"/>
    </source>
</evidence>
<dbReference type="EMBL" id="JBBUTH010000004">
    <property type="protein sequence ID" value="MEK8050337.1"/>
    <property type="molecule type" value="Genomic_DNA"/>
</dbReference>
<dbReference type="InterPro" id="IPR023032">
    <property type="entry name" value="tRNA_MAMT_biosynth_bifunc_MnmC"/>
</dbReference>
<keyword evidence="5 10" id="KW-0949">S-adenosyl-L-methionine</keyword>
<evidence type="ECO:0000256" key="4">
    <source>
        <dbReference type="ARBA" id="ARBA00022679"/>
    </source>
</evidence>
<name>A0ABU9CEP2_9BURK</name>